<protein>
    <submittedName>
        <fullName evidence="3">Uncharacterized protein</fullName>
    </submittedName>
</protein>
<proteinExistence type="predicted"/>
<evidence type="ECO:0000256" key="1">
    <source>
        <dbReference type="SAM" id="MobiDB-lite"/>
    </source>
</evidence>
<dbReference type="AlphaFoldDB" id="A0A0E9Y170"/>
<reference evidence="3" key="1">
    <citation type="submission" date="2014-11" db="EMBL/GenBank/DDBJ databases">
        <authorList>
            <person name="Amaro Gonzalez C."/>
        </authorList>
    </citation>
    <scope>NUCLEOTIDE SEQUENCE</scope>
</reference>
<evidence type="ECO:0000313" key="3">
    <source>
        <dbReference type="EMBL" id="JAI07714.1"/>
    </source>
</evidence>
<keyword evidence="2" id="KW-0732">Signal</keyword>
<evidence type="ECO:0000256" key="2">
    <source>
        <dbReference type="SAM" id="SignalP"/>
    </source>
</evidence>
<reference evidence="3" key="2">
    <citation type="journal article" date="2015" name="Fish Shellfish Immunol.">
        <title>Early steps in the European eel (Anguilla anguilla)-Vibrio vulnificus interaction in the gills: Role of the RtxA13 toxin.</title>
        <authorList>
            <person name="Callol A."/>
            <person name="Pajuelo D."/>
            <person name="Ebbesson L."/>
            <person name="Teles M."/>
            <person name="MacKenzie S."/>
            <person name="Amaro C."/>
        </authorList>
    </citation>
    <scope>NUCLEOTIDE SEQUENCE</scope>
</reference>
<sequence>MSLLHALILSLHEDLLVAVISFDEEESSNSHSQQTQGQSYSTEHCRCHV</sequence>
<accession>A0A0E9Y170</accession>
<feature type="signal peptide" evidence="2">
    <location>
        <begin position="1"/>
        <end position="18"/>
    </location>
</feature>
<dbReference type="EMBL" id="GBXM01000864">
    <property type="protein sequence ID" value="JAI07714.1"/>
    <property type="molecule type" value="Transcribed_RNA"/>
</dbReference>
<feature type="chain" id="PRO_5002435321" evidence="2">
    <location>
        <begin position="19"/>
        <end position="49"/>
    </location>
</feature>
<feature type="region of interest" description="Disordered" evidence="1">
    <location>
        <begin position="26"/>
        <end position="49"/>
    </location>
</feature>
<organism evidence="3">
    <name type="scientific">Anguilla anguilla</name>
    <name type="common">European freshwater eel</name>
    <name type="synonym">Muraena anguilla</name>
    <dbReference type="NCBI Taxonomy" id="7936"/>
    <lineage>
        <taxon>Eukaryota</taxon>
        <taxon>Metazoa</taxon>
        <taxon>Chordata</taxon>
        <taxon>Craniata</taxon>
        <taxon>Vertebrata</taxon>
        <taxon>Euteleostomi</taxon>
        <taxon>Actinopterygii</taxon>
        <taxon>Neopterygii</taxon>
        <taxon>Teleostei</taxon>
        <taxon>Anguilliformes</taxon>
        <taxon>Anguillidae</taxon>
        <taxon>Anguilla</taxon>
    </lineage>
</organism>
<name>A0A0E9Y170_ANGAN</name>
<feature type="compositionally biased region" description="Polar residues" evidence="1">
    <location>
        <begin position="29"/>
        <end position="42"/>
    </location>
</feature>